<dbReference type="SUPFAM" id="SSF52200">
    <property type="entry name" value="Toll/Interleukin receptor TIR domain"/>
    <property type="match status" value="1"/>
</dbReference>
<dbReference type="Gene3D" id="3.40.50.10140">
    <property type="entry name" value="Toll/interleukin-1 receptor homology (TIR) domain"/>
    <property type="match status" value="1"/>
</dbReference>
<feature type="domain" description="TIR" evidence="1">
    <location>
        <begin position="150"/>
        <end position="298"/>
    </location>
</feature>
<dbReference type="PROSITE" id="PS50104">
    <property type="entry name" value="TIR"/>
    <property type="match status" value="1"/>
</dbReference>
<evidence type="ECO:0000259" key="1">
    <source>
        <dbReference type="PROSITE" id="PS50104"/>
    </source>
</evidence>
<keyword evidence="2" id="KW-0675">Receptor</keyword>
<evidence type="ECO:0000313" key="3">
    <source>
        <dbReference type="Proteomes" id="UP001589836"/>
    </source>
</evidence>
<comment type="caution">
    <text evidence="2">The sequence shown here is derived from an EMBL/GenBank/DDBJ whole genome shotgun (WGS) entry which is preliminary data.</text>
</comment>
<accession>A0ABV6LU35</accession>
<protein>
    <submittedName>
        <fullName evidence="2">Toll/interleukin-1 receptor domain-containing protein</fullName>
    </submittedName>
</protein>
<name>A0ABV6LU35_9BACI</name>
<gene>
    <name evidence="2" type="ORF">ACFFGV_19475</name>
</gene>
<proteinExistence type="predicted"/>
<keyword evidence="3" id="KW-1185">Reference proteome</keyword>
<organism evidence="2 3">
    <name type="scientific">Pontibacillus salicampi</name>
    <dbReference type="NCBI Taxonomy" id="1449801"/>
    <lineage>
        <taxon>Bacteria</taxon>
        <taxon>Bacillati</taxon>
        <taxon>Bacillota</taxon>
        <taxon>Bacilli</taxon>
        <taxon>Bacillales</taxon>
        <taxon>Bacillaceae</taxon>
        <taxon>Pontibacillus</taxon>
    </lineage>
</organism>
<evidence type="ECO:0000313" key="2">
    <source>
        <dbReference type="EMBL" id="MFC0525763.1"/>
    </source>
</evidence>
<dbReference type="InterPro" id="IPR000157">
    <property type="entry name" value="TIR_dom"/>
</dbReference>
<dbReference type="EMBL" id="JBHLTP010000022">
    <property type="protein sequence ID" value="MFC0525763.1"/>
    <property type="molecule type" value="Genomic_DNA"/>
</dbReference>
<reference evidence="2 3" key="1">
    <citation type="submission" date="2024-09" db="EMBL/GenBank/DDBJ databases">
        <authorList>
            <person name="Sun Q."/>
            <person name="Mori K."/>
        </authorList>
    </citation>
    <scope>NUCLEOTIDE SEQUENCE [LARGE SCALE GENOMIC DNA]</scope>
    <source>
        <strain evidence="2 3">NCAIM B.02529</strain>
    </source>
</reference>
<dbReference type="Proteomes" id="UP001589836">
    <property type="component" value="Unassembled WGS sequence"/>
</dbReference>
<dbReference type="InterPro" id="IPR035897">
    <property type="entry name" value="Toll_tir_struct_dom_sf"/>
</dbReference>
<dbReference type="Pfam" id="PF13676">
    <property type="entry name" value="TIR_2"/>
    <property type="match status" value="1"/>
</dbReference>
<sequence>MNRKELRKISSQFRRISGQILSMESSEEFNFLVDVVNFIDDNPILIDYVNKCKIEVYDIEKCLSEKSNWRPLALPPGAEPVISFVYQLLSHFMENTNTFHGTVFYYSTGNYSEKYQAFTRKTVAPFINYLISYLEVCLIDAQDSVDIKENKSKVFLSYCSKDIEIADMVDSKLQELLTPHGVYMSRDERDVLYRDSFRMFMDSIEEHDFVVMIISDSYLKSRPCMYEVLETMRSKKYASKMLFIVLSENDRGFYKNINSKLKVGADIYDVSGRVSYSGYWANEESKLKNLLEEISDPLNTIELIKELKIIRKILMDIDEFTSMLSVRRGIPLQTMISTNYQEIVDSILQRN</sequence>
<dbReference type="RefSeq" id="WP_377351442.1">
    <property type="nucleotide sequence ID" value="NZ_JBHLTP010000022.1"/>
</dbReference>